<reference evidence="3" key="2">
    <citation type="submission" date="2015-01" db="EMBL/GenBank/DDBJ databases">
        <title>Evolutionary Origins and Diversification of the Mycorrhizal Mutualists.</title>
        <authorList>
            <consortium name="DOE Joint Genome Institute"/>
            <consortium name="Mycorrhizal Genomics Consortium"/>
            <person name="Kohler A."/>
            <person name="Kuo A."/>
            <person name="Nagy L.G."/>
            <person name="Floudas D."/>
            <person name="Copeland A."/>
            <person name="Barry K.W."/>
            <person name="Cichocki N."/>
            <person name="Veneault-Fourrey C."/>
            <person name="LaButti K."/>
            <person name="Lindquist E.A."/>
            <person name="Lipzen A."/>
            <person name="Lundell T."/>
            <person name="Morin E."/>
            <person name="Murat C."/>
            <person name="Riley R."/>
            <person name="Ohm R."/>
            <person name="Sun H."/>
            <person name="Tunlid A."/>
            <person name="Henrissat B."/>
            <person name="Grigoriev I.V."/>
            <person name="Hibbett D.S."/>
            <person name="Martin F."/>
        </authorList>
    </citation>
    <scope>NUCLEOTIDE SEQUENCE [LARGE SCALE GENOMIC DNA]</scope>
    <source>
        <strain evidence="3">F 1598</strain>
    </source>
</reference>
<protein>
    <submittedName>
        <fullName evidence="2">Uncharacterized protein</fullName>
    </submittedName>
</protein>
<dbReference type="EMBL" id="KN832972">
    <property type="protein sequence ID" value="KIM91271.1"/>
    <property type="molecule type" value="Genomic_DNA"/>
</dbReference>
<name>A0A0C3GKZ1_PILCF</name>
<feature type="transmembrane region" description="Helical" evidence="1">
    <location>
        <begin position="50"/>
        <end position="72"/>
    </location>
</feature>
<gene>
    <name evidence="2" type="ORF">PILCRDRAFT_1440</name>
</gene>
<evidence type="ECO:0000256" key="1">
    <source>
        <dbReference type="SAM" id="Phobius"/>
    </source>
</evidence>
<dbReference type="Proteomes" id="UP000054166">
    <property type="component" value="Unassembled WGS sequence"/>
</dbReference>
<dbReference type="AlphaFoldDB" id="A0A0C3GKZ1"/>
<sequence length="154" mass="17173">MSATCKPQANKLRLEVVKSQVDVHYSIFNNVGGDQTIIDHRTYNMVLVRITPLTILCVVIGYCAVVTLKWYLGSRLESPQSRNSKTKDSTYTDVFKLRGYVLYLYLIMMGTEGFSLVHKLESLGDTDSTSSAFSASLLNSASVINDTIKIVLHE</sequence>
<keyword evidence="1" id="KW-0812">Transmembrane</keyword>
<dbReference type="InParanoid" id="A0A0C3GKZ1"/>
<keyword evidence="1" id="KW-1133">Transmembrane helix</keyword>
<accession>A0A0C3GKZ1</accession>
<evidence type="ECO:0000313" key="3">
    <source>
        <dbReference type="Proteomes" id="UP000054166"/>
    </source>
</evidence>
<keyword evidence="1" id="KW-0472">Membrane</keyword>
<evidence type="ECO:0000313" key="2">
    <source>
        <dbReference type="EMBL" id="KIM91271.1"/>
    </source>
</evidence>
<proteinExistence type="predicted"/>
<keyword evidence="3" id="KW-1185">Reference proteome</keyword>
<dbReference type="HOGENOM" id="CLU_1704910_0_0_1"/>
<reference evidence="2 3" key="1">
    <citation type="submission" date="2014-04" db="EMBL/GenBank/DDBJ databases">
        <authorList>
            <consortium name="DOE Joint Genome Institute"/>
            <person name="Kuo A."/>
            <person name="Tarkka M."/>
            <person name="Buscot F."/>
            <person name="Kohler A."/>
            <person name="Nagy L.G."/>
            <person name="Floudas D."/>
            <person name="Copeland A."/>
            <person name="Barry K.W."/>
            <person name="Cichocki N."/>
            <person name="Veneault-Fourrey C."/>
            <person name="LaButti K."/>
            <person name="Lindquist E.A."/>
            <person name="Lipzen A."/>
            <person name="Lundell T."/>
            <person name="Morin E."/>
            <person name="Murat C."/>
            <person name="Sun H."/>
            <person name="Tunlid A."/>
            <person name="Henrissat B."/>
            <person name="Grigoriev I.V."/>
            <person name="Hibbett D.S."/>
            <person name="Martin F."/>
            <person name="Nordberg H.P."/>
            <person name="Cantor M.N."/>
            <person name="Hua S.X."/>
        </authorList>
    </citation>
    <scope>NUCLEOTIDE SEQUENCE [LARGE SCALE GENOMIC DNA]</scope>
    <source>
        <strain evidence="2 3">F 1598</strain>
    </source>
</reference>
<organism evidence="2 3">
    <name type="scientific">Piloderma croceum (strain F 1598)</name>
    <dbReference type="NCBI Taxonomy" id="765440"/>
    <lineage>
        <taxon>Eukaryota</taxon>
        <taxon>Fungi</taxon>
        <taxon>Dikarya</taxon>
        <taxon>Basidiomycota</taxon>
        <taxon>Agaricomycotina</taxon>
        <taxon>Agaricomycetes</taxon>
        <taxon>Agaricomycetidae</taxon>
        <taxon>Atheliales</taxon>
        <taxon>Atheliaceae</taxon>
        <taxon>Piloderma</taxon>
    </lineage>
</organism>